<name>A0AAJ0FMW5_9PEZI</name>
<comment type="caution">
    <text evidence="2">The sequence shown here is derived from an EMBL/GenBank/DDBJ whole genome shotgun (WGS) entry which is preliminary data.</text>
</comment>
<organism evidence="2 3">
    <name type="scientific">Phialemonium atrogriseum</name>
    <dbReference type="NCBI Taxonomy" id="1093897"/>
    <lineage>
        <taxon>Eukaryota</taxon>
        <taxon>Fungi</taxon>
        <taxon>Dikarya</taxon>
        <taxon>Ascomycota</taxon>
        <taxon>Pezizomycotina</taxon>
        <taxon>Sordariomycetes</taxon>
        <taxon>Sordariomycetidae</taxon>
        <taxon>Cephalothecales</taxon>
        <taxon>Cephalothecaceae</taxon>
        <taxon>Phialemonium</taxon>
    </lineage>
</organism>
<evidence type="ECO:0000313" key="2">
    <source>
        <dbReference type="EMBL" id="KAK1766560.1"/>
    </source>
</evidence>
<dbReference type="AlphaFoldDB" id="A0AAJ0FMW5"/>
<reference evidence="2" key="1">
    <citation type="submission" date="2023-06" db="EMBL/GenBank/DDBJ databases">
        <title>Genome-scale phylogeny and comparative genomics of the fungal order Sordariales.</title>
        <authorList>
            <consortium name="Lawrence Berkeley National Laboratory"/>
            <person name="Hensen N."/>
            <person name="Bonometti L."/>
            <person name="Westerberg I."/>
            <person name="Brannstrom I.O."/>
            <person name="Guillou S."/>
            <person name="Cros-Aarteil S."/>
            <person name="Calhoun S."/>
            <person name="Haridas S."/>
            <person name="Kuo A."/>
            <person name="Mondo S."/>
            <person name="Pangilinan J."/>
            <person name="Riley R."/>
            <person name="Labutti K."/>
            <person name="Andreopoulos B."/>
            <person name="Lipzen A."/>
            <person name="Chen C."/>
            <person name="Yanf M."/>
            <person name="Daum C."/>
            <person name="Ng V."/>
            <person name="Clum A."/>
            <person name="Steindorff A."/>
            <person name="Ohm R."/>
            <person name="Martin F."/>
            <person name="Silar P."/>
            <person name="Natvig D."/>
            <person name="Lalanne C."/>
            <person name="Gautier V."/>
            <person name="Ament-Velasquez S.L."/>
            <person name="Kruys A."/>
            <person name="Hutchinson M.I."/>
            <person name="Powell A.J."/>
            <person name="Barry K."/>
            <person name="Miller A.N."/>
            <person name="Grigoriev I.V."/>
            <person name="Debuchy R."/>
            <person name="Gladieux P."/>
            <person name="Thoren M.H."/>
            <person name="Johannesson H."/>
        </authorList>
    </citation>
    <scope>NUCLEOTIDE SEQUENCE</scope>
    <source>
        <strain evidence="2">8032-3</strain>
    </source>
</reference>
<accession>A0AAJ0FMW5</accession>
<feature type="transmembrane region" description="Helical" evidence="1">
    <location>
        <begin position="12"/>
        <end position="33"/>
    </location>
</feature>
<dbReference type="GeneID" id="85311349"/>
<keyword evidence="1" id="KW-0472">Membrane</keyword>
<gene>
    <name evidence="2" type="ORF">QBC33DRAFT_541448</name>
</gene>
<sequence>MRTREGRGAKDIGREIWTFPEFFIFIPLVFFLLPSRLRMDLGGFPDGVELGVLSYFIPLLLLARMAAYTSPASKMKEMEQKKKALLGCDSEIGVLTYGV</sequence>
<dbReference type="Proteomes" id="UP001244011">
    <property type="component" value="Unassembled WGS sequence"/>
</dbReference>
<protein>
    <submittedName>
        <fullName evidence="2">Uncharacterized protein</fullName>
    </submittedName>
</protein>
<dbReference type="RefSeq" id="XP_060282773.1">
    <property type="nucleotide sequence ID" value="XM_060428162.1"/>
</dbReference>
<proteinExistence type="predicted"/>
<keyword evidence="1" id="KW-0812">Transmembrane</keyword>
<evidence type="ECO:0000313" key="3">
    <source>
        <dbReference type="Proteomes" id="UP001244011"/>
    </source>
</evidence>
<feature type="transmembrane region" description="Helical" evidence="1">
    <location>
        <begin position="53"/>
        <end position="73"/>
    </location>
</feature>
<evidence type="ECO:0000256" key="1">
    <source>
        <dbReference type="SAM" id="Phobius"/>
    </source>
</evidence>
<dbReference type="EMBL" id="MU839011">
    <property type="protein sequence ID" value="KAK1766560.1"/>
    <property type="molecule type" value="Genomic_DNA"/>
</dbReference>
<keyword evidence="1" id="KW-1133">Transmembrane helix</keyword>
<keyword evidence="3" id="KW-1185">Reference proteome</keyword>